<accession>A0A7L4E2H7</accession>
<sequence>RGSLEIDLAAAVDVTLIDSRVQRFPPGVTGPIYDKNSALGALLVGRSSTGLSGLIVLPGVLDADYTGEIQVVAYAFHPSMTIKKGTRIAQLVLYTKEAVKSDIFQSAPQRGSQGFGSTGEALVNLVQQMKNRPLITLNLSWGTWEHTLSEVMTDTGADVTILD</sequence>
<dbReference type="InterPro" id="IPR033704">
    <property type="entry name" value="dUTPase_trimeric"/>
</dbReference>
<dbReference type="Gene3D" id="2.70.40.10">
    <property type="match status" value="1"/>
</dbReference>
<dbReference type="InterPro" id="IPR036157">
    <property type="entry name" value="dUTPase-like_sf"/>
</dbReference>
<evidence type="ECO:0000256" key="1">
    <source>
        <dbReference type="ARBA" id="ARBA00022670"/>
    </source>
</evidence>
<dbReference type="InterPro" id="IPR051592">
    <property type="entry name" value="HERV-K_Pro_peptidase_A2"/>
</dbReference>
<proteinExistence type="predicted"/>
<keyword evidence="3" id="KW-0378">Hydrolase</keyword>
<reference evidence="5 6" key="1">
    <citation type="submission" date="2019-09" db="EMBL/GenBank/DDBJ databases">
        <title>Bird 10,000 Genomes (B10K) Project - Family phase.</title>
        <authorList>
            <person name="Zhang G."/>
        </authorList>
    </citation>
    <scope>NUCLEOTIDE SEQUENCE [LARGE SCALE GENOMIC DNA]</scope>
    <source>
        <strain evidence="5">B10K-DU-001-67</strain>
        <tissue evidence="5">Muscle</tissue>
    </source>
</reference>
<dbReference type="UniPathway" id="UPA00610">
    <property type="reaction ID" value="UER00666"/>
</dbReference>
<dbReference type="SUPFAM" id="SSF51283">
    <property type="entry name" value="dUTPase-like"/>
    <property type="match status" value="1"/>
</dbReference>
<comment type="caution">
    <text evidence="5">The sequence shown here is derived from an EMBL/GenBank/DDBJ whole genome shotgun (WGS) entry which is preliminary data.</text>
</comment>
<dbReference type="Pfam" id="PF00692">
    <property type="entry name" value="dUTPase"/>
    <property type="match status" value="1"/>
</dbReference>
<keyword evidence="1" id="KW-0645">Protease</keyword>
<organism evidence="5 6">
    <name type="scientific">Hirundo rustica</name>
    <name type="common">Barn swallow</name>
    <dbReference type="NCBI Taxonomy" id="43150"/>
    <lineage>
        <taxon>Eukaryota</taxon>
        <taxon>Metazoa</taxon>
        <taxon>Chordata</taxon>
        <taxon>Craniata</taxon>
        <taxon>Vertebrata</taxon>
        <taxon>Euteleostomi</taxon>
        <taxon>Archelosauria</taxon>
        <taxon>Archosauria</taxon>
        <taxon>Dinosauria</taxon>
        <taxon>Saurischia</taxon>
        <taxon>Theropoda</taxon>
        <taxon>Coelurosauria</taxon>
        <taxon>Aves</taxon>
        <taxon>Neognathae</taxon>
        <taxon>Neoaves</taxon>
        <taxon>Telluraves</taxon>
        <taxon>Australaves</taxon>
        <taxon>Passeriformes</taxon>
        <taxon>Sylvioidea</taxon>
        <taxon>Hirundinidae</taxon>
        <taxon>Hirundo</taxon>
    </lineage>
</organism>
<feature type="non-terminal residue" evidence="5">
    <location>
        <position position="163"/>
    </location>
</feature>
<dbReference type="AlphaFoldDB" id="A0A7L4E2H7"/>
<evidence type="ECO:0000313" key="6">
    <source>
        <dbReference type="Proteomes" id="UP000585317"/>
    </source>
</evidence>
<dbReference type="GO" id="GO:0006226">
    <property type="term" value="P:dUMP biosynthetic process"/>
    <property type="evidence" value="ECO:0007669"/>
    <property type="project" value="UniProtKB-UniPathway"/>
</dbReference>
<name>A0A7L4E2H7_HIRRU</name>
<dbReference type="InterPro" id="IPR029054">
    <property type="entry name" value="dUTPase-like"/>
</dbReference>
<dbReference type="PANTHER" id="PTHR19422">
    <property type="entry name" value="GAG RETROVIRAL POLYPROTEIN"/>
    <property type="match status" value="1"/>
</dbReference>
<feature type="non-terminal residue" evidence="5">
    <location>
        <position position="1"/>
    </location>
</feature>
<keyword evidence="2" id="KW-0064">Aspartyl protease</keyword>
<protein>
    <submittedName>
        <fullName evidence="5">POK9 protein</fullName>
    </submittedName>
</protein>
<evidence type="ECO:0000256" key="3">
    <source>
        <dbReference type="ARBA" id="ARBA00022801"/>
    </source>
</evidence>
<dbReference type="PANTHER" id="PTHR19422:SF123">
    <property type="entry name" value="RT1 CLASS I, LOCUS CE15"/>
    <property type="match status" value="1"/>
</dbReference>
<gene>
    <name evidence="5" type="primary">Ervk9_0</name>
    <name evidence="5" type="ORF">HIRRUS_R02990</name>
</gene>
<dbReference type="InterPro" id="IPR001995">
    <property type="entry name" value="Peptidase_A2_cat"/>
</dbReference>
<evidence type="ECO:0000256" key="2">
    <source>
        <dbReference type="ARBA" id="ARBA00022750"/>
    </source>
</evidence>
<evidence type="ECO:0000313" key="5">
    <source>
        <dbReference type="EMBL" id="NXW68839.1"/>
    </source>
</evidence>
<dbReference type="GO" id="GO:0004190">
    <property type="term" value="F:aspartic-type endopeptidase activity"/>
    <property type="evidence" value="ECO:0007669"/>
    <property type="project" value="UniProtKB-KW"/>
</dbReference>
<feature type="domain" description="Peptidase A2" evidence="4">
    <location>
        <begin position="149"/>
        <end position="163"/>
    </location>
</feature>
<dbReference type="Proteomes" id="UP000585317">
    <property type="component" value="Unassembled WGS sequence"/>
</dbReference>
<dbReference type="PROSITE" id="PS50175">
    <property type="entry name" value="ASP_PROT_RETROV"/>
    <property type="match status" value="1"/>
</dbReference>
<dbReference type="CDD" id="cd07557">
    <property type="entry name" value="trimeric_dUTPase"/>
    <property type="match status" value="1"/>
</dbReference>
<dbReference type="EMBL" id="VZZX01001757">
    <property type="protein sequence ID" value="NXW68839.1"/>
    <property type="molecule type" value="Genomic_DNA"/>
</dbReference>
<evidence type="ECO:0000259" key="4">
    <source>
        <dbReference type="PROSITE" id="PS50175"/>
    </source>
</evidence>
<dbReference type="GO" id="GO:0006508">
    <property type="term" value="P:proteolysis"/>
    <property type="evidence" value="ECO:0007669"/>
    <property type="project" value="UniProtKB-KW"/>
</dbReference>